<accession>A0ABT7HT01</accession>
<evidence type="ECO:0000313" key="4">
    <source>
        <dbReference type="Proteomes" id="UP001173801"/>
    </source>
</evidence>
<keyword evidence="1" id="KW-1133">Transmembrane helix</keyword>
<comment type="caution">
    <text evidence="2">The sequence shown here is derived from an EMBL/GenBank/DDBJ whole genome shotgun (WGS) entry which is preliminary data.</text>
</comment>
<reference evidence="2" key="2">
    <citation type="journal article" date="2023" name="Microorganisms">
        <title>Isolation and Genomic Characteristics of Cat-Borne Campylobacter felis sp. nov. and Sheep-Borne Campylobacter ovis sp. nov.</title>
        <authorList>
            <person name="Wang H."/>
            <person name="Li Y."/>
            <person name="Gu Y."/>
            <person name="Zhou G."/>
            <person name="Chen X."/>
            <person name="Zhang X."/>
            <person name="Shao Z."/>
            <person name="Zhang J."/>
            <person name="Zhang M."/>
        </authorList>
    </citation>
    <scope>NUCLEOTIDE SEQUENCE</scope>
    <source>
        <strain evidence="2">PS10</strain>
    </source>
</reference>
<keyword evidence="1" id="KW-0472">Membrane</keyword>
<evidence type="ECO:0000256" key="1">
    <source>
        <dbReference type="SAM" id="Phobius"/>
    </source>
</evidence>
<keyword evidence="1" id="KW-0812">Transmembrane</keyword>
<proteinExistence type="predicted"/>
<keyword evidence="4" id="KW-1185">Reference proteome</keyword>
<sequence>MFFFTLGYASRVLLPFFKKPISWKILEIFIGFLMMFLAFLLLFSKI</sequence>
<name>A0ABT7HT01_9BACT</name>
<protein>
    <recommendedName>
        <fullName evidence="5">Amino acid transporter</fullName>
    </recommendedName>
</protein>
<evidence type="ECO:0008006" key="5">
    <source>
        <dbReference type="Google" id="ProtNLM"/>
    </source>
</evidence>
<feature type="transmembrane region" description="Helical" evidence="1">
    <location>
        <begin position="20"/>
        <end position="43"/>
    </location>
</feature>
<evidence type="ECO:0000313" key="2">
    <source>
        <dbReference type="EMBL" id="MDL0089882.1"/>
    </source>
</evidence>
<organism evidence="2 4">
    <name type="scientific">Campylobacter gastrosuis</name>
    <dbReference type="NCBI Taxonomy" id="2974576"/>
    <lineage>
        <taxon>Bacteria</taxon>
        <taxon>Pseudomonadati</taxon>
        <taxon>Campylobacterota</taxon>
        <taxon>Epsilonproteobacteria</taxon>
        <taxon>Campylobacterales</taxon>
        <taxon>Campylobacteraceae</taxon>
        <taxon>Campylobacter</taxon>
    </lineage>
</organism>
<dbReference type="Proteomes" id="UP001173801">
    <property type="component" value="Unassembled WGS sequence"/>
</dbReference>
<evidence type="ECO:0000313" key="3">
    <source>
        <dbReference type="EMBL" id="MDL0090012.1"/>
    </source>
</evidence>
<reference evidence="2" key="1">
    <citation type="submission" date="2022-08" db="EMBL/GenBank/DDBJ databases">
        <authorList>
            <person name="Wang H."/>
        </authorList>
    </citation>
    <scope>NUCLEOTIDE SEQUENCE</scope>
    <source>
        <strain evidence="2">PS10</strain>
    </source>
</reference>
<gene>
    <name evidence="2" type="ORF">NYG85_10995</name>
    <name evidence="3" type="ORF">NYG85_11665</name>
</gene>
<dbReference type="EMBL" id="JANURM010000034">
    <property type="protein sequence ID" value="MDL0090012.1"/>
    <property type="molecule type" value="Genomic_DNA"/>
</dbReference>
<dbReference type="EMBL" id="JANURM010000026">
    <property type="protein sequence ID" value="MDL0089882.1"/>
    <property type="molecule type" value="Genomic_DNA"/>
</dbReference>